<accession>A0A837J5P5</accession>
<proteinExistence type="predicted"/>
<name>A0A837J5P5_9BACT</name>
<dbReference type="AlphaFoldDB" id="A0A837J5P5"/>
<gene>
    <name evidence="1" type="ORF">AF76_05710</name>
</gene>
<reference evidence="1 2" key="1">
    <citation type="submission" date="2014-01" db="EMBL/GenBank/DDBJ databases">
        <title>Development of a Comparative Genomic Fingerprinting Assay for High Resolution Genotyping of Arcobacter butzleri.</title>
        <authorList>
            <person name="Webb A.L."/>
            <person name="Inglis G.D."/>
            <person name="Kruczkiewicz P."/>
            <person name="Selinger L.B."/>
            <person name="Taboada E.N."/>
        </authorList>
    </citation>
    <scope>NUCLEOTIDE SEQUENCE [LARGE SCALE GENOMIC DNA]</scope>
    <source>
        <strain evidence="1 2">L351</strain>
    </source>
</reference>
<sequence length="64" mass="7637">MKDLIKKDWLNPLDVEMEYSISKSTLAKWRMINKNLPYSKVGKYIKYKRSDIEIFLNNNIVEVA</sequence>
<organism evidence="1 2">
    <name type="scientific">Aliarcobacter butzleri L351</name>
    <dbReference type="NCBI Taxonomy" id="1447259"/>
    <lineage>
        <taxon>Bacteria</taxon>
        <taxon>Pseudomonadati</taxon>
        <taxon>Campylobacterota</taxon>
        <taxon>Epsilonproteobacteria</taxon>
        <taxon>Campylobacterales</taxon>
        <taxon>Arcobacteraceae</taxon>
        <taxon>Aliarcobacter</taxon>
    </lineage>
</organism>
<evidence type="ECO:0008006" key="3">
    <source>
        <dbReference type="Google" id="ProtNLM"/>
    </source>
</evidence>
<protein>
    <recommendedName>
        <fullName evidence="3">Helix-turn-helix domain-containing protein</fullName>
    </recommendedName>
</protein>
<evidence type="ECO:0000313" key="2">
    <source>
        <dbReference type="Proteomes" id="UP000035526"/>
    </source>
</evidence>
<evidence type="ECO:0000313" key="1">
    <source>
        <dbReference type="EMBL" id="KLE00919.1"/>
    </source>
</evidence>
<comment type="caution">
    <text evidence="1">The sequence shown here is derived from an EMBL/GenBank/DDBJ whole genome shotgun (WGS) entry which is preliminary data.</text>
</comment>
<dbReference type="RefSeq" id="WP_046991641.1">
    <property type="nucleotide sequence ID" value="NZ_JAIS01000080.1"/>
</dbReference>
<dbReference type="EMBL" id="JAIS01000080">
    <property type="protein sequence ID" value="KLE00919.1"/>
    <property type="molecule type" value="Genomic_DNA"/>
</dbReference>
<dbReference type="Proteomes" id="UP000035526">
    <property type="component" value="Unassembled WGS sequence"/>
</dbReference>